<reference evidence="2" key="1">
    <citation type="submission" date="2014-03" db="EMBL/GenBank/DDBJ databases">
        <authorList>
            <person name="Aksoy S."/>
            <person name="Warren W."/>
            <person name="Wilson R.K."/>
        </authorList>
    </citation>
    <scope>NUCLEOTIDE SEQUENCE [LARGE SCALE GENOMIC DNA]</scope>
    <source>
        <strain evidence="2">IAEA</strain>
    </source>
</reference>
<dbReference type="VEuPathDB" id="VectorBase:GBRI017169"/>
<sequence>MSKLSTTKPERVVSYVTQSCYAEKPLRYAFSVCWMEFIIIYKSITNNETIATKAAIIITDLFFE</sequence>
<name>A0A1A9WEZ0_9MUSC</name>
<reference evidence="1" key="2">
    <citation type="submission" date="2020-05" db="UniProtKB">
        <authorList>
            <consortium name="EnsemblMetazoa"/>
        </authorList>
    </citation>
    <scope>IDENTIFICATION</scope>
    <source>
        <strain evidence="1">IAEA</strain>
    </source>
</reference>
<dbReference type="AlphaFoldDB" id="A0A1A9WEZ0"/>
<accession>A0A1A9WEZ0</accession>
<evidence type="ECO:0000313" key="2">
    <source>
        <dbReference type="Proteomes" id="UP000091820"/>
    </source>
</evidence>
<proteinExistence type="predicted"/>
<keyword evidence="2" id="KW-1185">Reference proteome</keyword>
<dbReference type="Proteomes" id="UP000091820">
    <property type="component" value="Unassembled WGS sequence"/>
</dbReference>
<protein>
    <submittedName>
        <fullName evidence="1">Uncharacterized protein</fullName>
    </submittedName>
</protein>
<evidence type="ECO:0000313" key="1">
    <source>
        <dbReference type="EnsemblMetazoa" id="GBRI017169-PA"/>
    </source>
</evidence>
<dbReference type="EnsemblMetazoa" id="GBRI017169-RA">
    <property type="protein sequence ID" value="GBRI017169-PA"/>
    <property type="gene ID" value="GBRI017169"/>
</dbReference>
<organism evidence="1 2">
    <name type="scientific">Glossina brevipalpis</name>
    <dbReference type="NCBI Taxonomy" id="37001"/>
    <lineage>
        <taxon>Eukaryota</taxon>
        <taxon>Metazoa</taxon>
        <taxon>Ecdysozoa</taxon>
        <taxon>Arthropoda</taxon>
        <taxon>Hexapoda</taxon>
        <taxon>Insecta</taxon>
        <taxon>Pterygota</taxon>
        <taxon>Neoptera</taxon>
        <taxon>Endopterygota</taxon>
        <taxon>Diptera</taxon>
        <taxon>Brachycera</taxon>
        <taxon>Muscomorpha</taxon>
        <taxon>Hippoboscoidea</taxon>
        <taxon>Glossinidae</taxon>
        <taxon>Glossina</taxon>
    </lineage>
</organism>